<evidence type="ECO:0000313" key="4">
    <source>
        <dbReference type="EMBL" id="MBD2499946.1"/>
    </source>
</evidence>
<accession>A0ABR8D0L8</accession>
<keyword evidence="2" id="KW-0012">Acyltransferase</keyword>
<evidence type="ECO:0000256" key="1">
    <source>
        <dbReference type="ARBA" id="ARBA00022679"/>
    </source>
</evidence>
<protein>
    <submittedName>
        <fullName evidence="4">GNAT family N-acetyltransferase</fullName>
    </submittedName>
</protein>
<keyword evidence="5" id="KW-1185">Reference proteome</keyword>
<dbReference type="PANTHER" id="PTHR43800:SF1">
    <property type="entry name" value="PEPTIDYL-LYSINE N-ACETYLTRANSFERASE YJAB"/>
    <property type="match status" value="1"/>
</dbReference>
<dbReference type="SUPFAM" id="SSF55729">
    <property type="entry name" value="Acyl-CoA N-acyltransferases (Nat)"/>
    <property type="match status" value="1"/>
</dbReference>
<reference evidence="4 5" key="1">
    <citation type="journal article" date="2020" name="ISME J.">
        <title>Comparative genomics reveals insights into cyanobacterial evolution and habitat adaptation.</title>
        <authorList>
            <person name="Chen M.Y."/>
            <person name="Teng W.K."/>
            <person name="Zhao L."/>
            <person name="Hu C.X."/>
            <person name="Zhou Y.K."/>
            <person name="Han B.P."/>
            <person name="Song L.R."/>
            <person name="Shu W.S."/>
        </authorList>
    </citation>
    <scope>NUCLEOTIDE SEQUENCE [LARGE SCALE GENOMIC DNA]</scope>
    <source>
        <strain evidence="4 5">FACHB-119</strain>
    </source>
</reference>
<dbReference type="InterPro" id="IPR000182">
    <property type="entry name" value="GNAT_dom"/>
</dbReference>
<feature type="domain" description="N-acetyltransferase" evidence="3">
    <location>
        <begin position="15"/>
        <end position="151"/>
    </location>
</feature>
<dbReference type="Pfam" id="PF00583">
    <property type="entry name" value="Acetyltransf_1"/>
    <property type="match status" value="1"/>
</dbReference>
<name>A0ABR8D0L8_9NOST</name>
<gene>
    <name evidence="4" type="ORF">H6G83_04815</name>
</gene>
<comment type="caution">
    <text evidence="4">The sequence shown here is derived from an EMBL/GenBank/DDBJ whole genome shotgun (WGS) entry which is preliminary data.</text>
</comment>
<organism evidence="4 5">
    <name type="scientific">Anabaena azotica FACHB-119</name>
    <dbReference type="NCBI Taxonomy" id="947527"/>
    <lineage>
        <taxon>Bacteria</taxon>
        <taxon>Bacillati</taxon>
        <taxon>Cyanobacteriota</taxon>
        <taxon>Cyanophyceae</taxon>
        <taxon>Nostocales</taxon>
        <taxon>Nostocaceae</taxon>
        <taxon>Anabaena</taxon>
        <taxon>Anabaena azotica</taxon>
    </lineage>
</organism>
<evidence type="ECO:0000256" key="2">
    <source>
        <dbReference type="ARBA" id="ARBA00023315"/>
    </source>
</evidence>
<keyword evidence="1" id="KW-0808">Transferase</keyword>
<dbReference type="RefSeq" id="WP_190467774.1">
    <property type="nucleotide sequence ID" value="NZ_JACJSG010000005.1"/>
</dbReference>
<dbReference type="Gene3D" id="3.40.630.30">
    <property type="match status" value="1"/>
</dbReference>
<sequence length="151" mass="17895">MRTQIRKYRRENFDSVLRIVEEENLKSHSFLSDEELRKSIDDLRKELCEHTQQEYSIKIWIICEGDNIVGFTSVREYSNKTQIVYLYVSAAHQKKGYGKKLLNKVYSECKPPYSLAVLAENQNAYNFYVRLGFHIEEESMEANHKYLVMAI</sequence>
<dbReference type="InterPro" id="IPR016181">
    <property type="entry name" value="Acyl_CoA_acyltransferase"/>
</dbReference>
<proteinExistence type="predicted"/>
<dbReference type="Proteomes" id="UP000661112">
    <property type="component" value="Unassembled WGS sequence"/>
</dbReference>
<dbReference type="PANTHER" id="PTHR43800">
    <property type="entry name" value="PEPTIDYL-LYSINE N-ACETYLTRANSFERASE YJAB"/>
    <property type="match status" value="1"/>
</dbReference>
<evidence type="ECO:0000259" key="3">
    <source>
        <dbReference type="PROSITE" id="PS51186"/>
    </source>
</evidence>
<dbReference type="EMBL" id="JACJSG010000005">
    <property type="protein sequence ID" value="MBD2499946.1"/>
    <property type="molecule type" value="Genomic_DNA"/>
</dbReference>
<evidence type="ECO:0000313" key="5">
    <source>
        <dbReference type="Proteomes" id="UP000661112"/>
    </source>
</evidence>
<dbReference type="CDD" id="cd04301">
    <property type="entry name" value="NAT_SF"/>
    <property type="match status" value="1"/>
</dbReference>
<dbReference type="PROSITE" id="PS51186">
    <property type="entry name" value="GNAT"/>
    <property type="match status" value="1"/>
</dbReference>